<dbReference type="EMBL" id="FN554974">
    <property type="protein sequence ID" value="CBH18607.1"/>
    <property type="molecule type" value="Genomic_DNA"/>
</dbReference>
<dbReference type="GeneID" id="23866938"/>
<protein>
    <submittedName>
        <fullName evidence="2">T. brucei spp.-specific protein</fullName>
    </submittedName>
</protein>
<keyword evidence="1" id="KW-1133">Transmembrane helix</keyword>
<feature type="transmembrane region" description="Helical" evidence="1">
    <location>
        <begin position="205"/>
        <end position="224"/>
    </location>
</feature>
<organism evidence="2 3">
    <name type="scientific">Trypanosoma brucei gambiense (strain MHOM/CI/86/DAL972)</name>
    <dbReference type="NCBI Taxonomy" id="679716"/>
    <lineage>
        <taxon>Eukaryota</taxon>
        <taxon>Discoba</taxon>
        <taxon>Euglenozoa</taxon>
        <taxon>Kinetoplastea</taxon>
        <taxon>Metakinetoplastina</taxon>
        <taxon>Trypanosomatida</taxon>
        <taxon>Trypanosomatidae</taxon>
        <taxon>Trypanosoma</taxon>
    </lineage>
</organism>
<sequence>MKALKKNITVYSVSLGRLLNEFNNRYFRLKKRSRSEDLKRMPVREEAFLRLSPWHHNVTGSCESGVSELDSDRVNGDLTRCRFLFGRCQMNVEYQFALSVGTRKDVASSKCTGKGSEGGAVLLRFTKIPNKSGGSSTVTCSIQVNKEVQYFNREEVVVAMKFCREIYAKLGEANEFLETEKKRVHMGHYGVDEESNSMGEGSRCLVIICAFCLLMLYIVGSKYSQCRIKNGRGRAYGQKGGQRSKITSNQRFYSIVIIGTASILQVNRIVCWG</sequence>
<dbReference type="KEGG" id="tbg:TbgDal_XI17270"/>
<dbReference type="Proteomes" id="UP000002316">
    <property type="component" value="Chromosome 11"/>
</dbReference>
<proteinExistence type="predicted"/>
<keyword evidence="1" id="KW-0812">Transmembrane</keyword>
<reference evidence="3" key="1">
    <citation type="journal article" date="2010" name="PLoS Negl. Trop. Dis.">
        <title>The genome sequence of Trypanosoma brucei gambiense, causative agent of chronic human african trypanosomiasis.</title>
        <authorList>
            <person name="Jackson A.P."/>
            <person name="Sanders M."/>
            <person name="Berry A."/>
            <person name="McQuillan J."/>
            <person name="Aslett M.A."/>
            <person name="Quail M.A."/>
            <person name="Chukualim B."/>
            <person name="Capewell P."/>
            <person name="MacLeod A."/>
            <person name="Melville S.E."/>
            <person name="Gibson W."/>
            <person name="Barry J.D."/>
            <person name="Berriman M."/>
            <person name="Hertz-Fowler C."/>
        </authorList>
    </citation>
    <scope>NUCLEOTIDE SEQUENCE [LARGE SCALE GENOMIC DNA]</scope>
    <source>
        <strain evidence="3">MHOM/CI/86/DAL972</strain>
    </source>
</reference>
<keyword evidence="1" id="KW-0472">Membrane</keyword>
<dbReference type="AlphaFoldDB" id="D0AAA6"/>
<evidence type="ECO:0000313" key="3">
    <source>
        <dbReference type="Proteomes" id="UP000002316"/>
    </source>
</evidence>
<accession>D0AAA6</accession>
<evidence type="ECO:0000256" key="1">
    <source>
        <dbReference type="SAM" id="Phobius"/>
    </source>
</evidence>
<dbReference type="VEuPathDB" id="TriTrypDB:Tbg972.11.17270"/>
<gene>
    <name evidence="2" type="ORF">TbgDal_XI17270</name>
</gene>
<evidence type="ECO:0000313" key="2">
    <source>
        <dbReference type="EMBL" id="CBH18607.1"/>
    </source>
</evidence>
<name>D0AAA6_TRYB9</name>
<dbReference type="RefSeq" id="XP_011780871.1">
    <property type="nucleotide sequence ID" value="XM_011782569.1"/>
</dbReference>